<dbReference type="InterPro" id="IPR003593">
    <property type="entry name" value="AAA+_ATPase"/>
</dbReference>
<evidence type="ECO:0000259" key="1">
    <source>
        <dbReference type="SMART" id="SM00382"/>
    </source>
</evidence>
<accession>A0A6M3IE75</accession>
<protein>
    <submittedName>
        <fullName evidence="2">Putative ATPase domain containing protein</fullName>
    </submittedName>
</protein>
<dbReference type="AlphaFoldDB" id="A0A6M3IE75"/>
<dbReference type="SUPFAM" id="SSF52540">
    <property type="entry name" value="P-loop containing nucleoside triphosphate hydrolases"/>
    <property type="match status" value="1"/>
</dbReference>
<dbReference type="InterPro" id="IPR003959">
    <property type="entry name" value="ATPase_AAA_core"/>
</dbReference>
<sequence length="257" mass="29198">MEKGTINNTVKRLMQMEINELLDKNPTPQSKTTTFCILGQKGTGKTYAMAILAKHLEYPVLFVDTIGAATEKQLLGQQAFYINVNTIDAQKLLNALNAGFSKSSMVVVNLYSLIPREKVYIVDVLSAWAMGRGKVSVFVDEVAFICPQNRSSKLYSDEFHRLVMAGRNYGNVPVVFSTQRPQTANKDVLALADKYLFFRLIHNLDRGKVKDLIGQNKEEWEQTEQHIMTLQTREAFLFYVDKGQRVIKKVLMPELKI</sequence>
<dbReference type="Gene3D" id="3.40.50.300">
    <property type="entry name" value="P-loop containing nucleotide triphosphate hydrolases"/>
    <property type="match status" value="1"/>
</dbReference>
<dbReference type="EMBL" id="MT141163">
    <property type="protein sequence ID" value="QJA55508.1"/>
    <property type="molecule type" value="Genomic_DNA"/>
</dbReference>
<proteinExistence type="predicted"/>
<dbReference type="Pfam" id="PF00004">
    <property type="entry name" value="AAA"/>
    <property type="match status" value="1"/>
</dbReference>
<dbReference type="GO" id="GO:0016887">
    <property type="term" value="F:ATP hydrolysis activity"/>
    <property type="evidence" value="ECO:0007669"/>
    <property type="project" value="InterPro"/>
</dbReference>
<feature type="domain" description="AAA+ ATPase" evidence="1">
    <location>
        <begin position="31"/>
        <end position="207"/>
    </location>
</feature>
<name>A0A6M3IE75_9ZZZZ</name>
<evidence type="ECO:0000313" key="2">
    <source>
        <dbReference type="EMBL" id="QJA55508.1"/>
    </source>
</evidence>
<organism evidence="2">
    <name type="scientific">viral metagenome</name>
    <dbReference type="NCBI Taxonomy" id="1070528"/>
    <lineage>
        <taxon>unclassified sequences</taxon>
        <taxon>metagenomes</taxon>
        <taxon>organismal metagenomes</taxon>
    </lineage>
</organism>
<dbReference type="InterPro" id="IPR027417">
    <property type="entry name" value="P-loop_NTPase"/>
</dbReference>
<reference evidence="2" key="1">
    <citation type="submission" date="2020-03" db="EMBL/GenBank/DDBJ databases">
        <title>The deep terrestrial virosphere.</title>
        <authorList>
            <person name="Holmfeldt K."/>
            <person name="Nilsson E."/>
            <person name="Simone D."/>
            <person name="Lopez-Fernandez M."/>
            <person name="Wu X."/>
            <person name="de Brujin I."/>
            <person name="Lundin D."/>
            <person name="Andersson A."/>
            <person name="Bertilsson S."/>
            <person name="Dopson M."/>
        </authorList>
    </citation>
    <scope>NUCLEOTIDE SEQUENCE</scope>
    <source>
        <strain evidence="2">MM415B02038</strain>
    </source>
</reference>
<gene>
    <name evidence="2" type="ORF">MM415B02038_0006</name>
</gene>
<dbReference type="GO" id="GO:0005524">
    <property type="term" value="F:ATP binding"/>
    <property type="evidence" value="ECO:0007669"/>
    <property type="project" value="InterPro"/>
</dbReference>
<dbReference type="SMART" id="SM00382">
    <property type="entry name" value="AAA"/>
    <property type="match status" value="1"/>
</dbReference>